<dbReference type="EMBL" id="JAGSOJ010000003">
    <property type="protein sequence ID" value="MCM1991050.1"/>
    <property type="molecule type" value="Genomic_DNA"/>
</dbReference>
<gene>
    <name evidence="2" type="ORF">KDK92_15060</name>
</gene>
<dbReference type="CDD" id="cd24007">
    <property type="entry name" value="ASKHA_NBD_eukNAGK-like"/>
    <property type="match status" value="1"/>
</dbReference>
<dbReference type="RefSeq" id="WP_250860156.1">
    <property type="nucleotide sequence ID" value="NZ_JAGSOJ010000003.1"/>
</dbReference>
<dbReference type="SUPFAM" id="SSF53067">
    <property type="entry name" value="Actin-like ATPase domain"/>
    <property type="match status" value="2"/>
</dbReference>
<reference evidence="2" key="2">
    <citation type="submission" date="2021-04" db="EMBL/GenBank/DDBJ databases">
        <authorList>
            <person name="Dong X."/>
        </authorList>
    </citation>
    <scope>NUCLEOTIDE SEQUENCE</scope>
    <source>
        <strain evidence="2">ZWT</strain>
    </source>
</reference>
<comment type="caution">
    <text evidence="2">The sequence shown here is derived from an EMBL/GenBank/DDBJ whole genome shotgun (WGS) entry which is preliminary data.</text>
</comment>
<accession>A0A9J6P2Q9</accession>
<protein>
    <recommendedName>
        <fullName evidence="1">ATPase BadF/BadG/BcrA/BcrD type domain-containing protein</fullName>
    </recommendedName>
</protein>
<dbReference type="PANTHER" id="PTHR43190">
    <property type="entry name" value="N-ACETYL-D-GLUCOSAMINE KINASE"/>
    <property type="match status" value="1"/>
</dbReference>
<evidence type="ECO:0000313" key="3">
    <source>
        <dbReference type="Proteomes" id="UP001056429"/>
    </source>
</evidence>
<dbReference type="Pfam" id="PF01869">
    <property type="entry name" value="BcrAD_BadFG"/>
    <property type="match status" value="1"/>
</dbReference>
<name>A0A9J6P2Q9_9CLOT</name>
<dbReference type="Proteomes" id="UP001056429">
    <property type="component" value="Unassembled WGS sequence"/>
</dbReference>
<dbReference type="PANTHER" id="PTHR43190:SF3">
    <property type="entry name" value="N-ACETYL-D-GLUCOSAMINE KINASE"/>
    <property type="match status" value="1"/>
</dbReference>
<keyword evidence="3" id="KW-1185">Reference proteome</keyword>
<feature type="domain" description="ATPase BadF/BadG/BcrA/BcrD type" evidence="1">
    <location>
        <begin position="5"/>
        <end position="305"/>
    </location>
</feature>
<proteinExistence type="predicted"/>
<dbReference type="InterPro" id="IPR052519">
    <property type="entry name" value="Euk-type_GlcNAc_Kinase"/>
</dbReference>
<dbReference type="InterPro" id="IPR043129">
    <property type="entry name" value="ATPase_NBD"/>
</dbReference>
<dbReference type="Gene3D" id="3.30.420.40">
    <property type="match status" value="2"/>
</dbReference>
<reference evidence="2" key="1">
    <citation type="journal article" date="2021" name="mSystems">
        <title>Bacteria and Archaea Synergistically Convert Glycine Betaine to Biogenic Methane in the Formosa Cold Seep of the South China Sea.</title>
        <authorList>
            <person name="Li L."/>
            <person name="Zhang W."/>
            <person name="Zhang S."/>
            <person name="Song L."/>
            <person name="Sun Q."/>
            <person name="Zhang H."/>
            <person name="Xiang H."/>
            <person name="Dong X."/>
        </authorList>
    </citation>
    <scope>NUCLEOTIDE SEQUENCE</scope>
    <source>
        <strain evidence="2">ZWT</strain>
    </source>
</reference>
<evidence type="ECO:0000259" key="1">
    <source>
        <dbReference type="Pfam" id="PF01869"/>
    </source>
</evidence>
<organism evidence="2 3">
    <name type="scientific">Oceanirhabdus seepicola</name>
    <dbReference type="NCBI Taxonomy" id="2828781"/>
    <lineage>
        <taxon>Bacteria</taxon>
        <taxon>Bacillati</taxon>
        <taxon>Bacillota</taxon>
        <taxon>Clostridia</taxon>
        <taxon>Eubacteriales</taxon>
        <taxon>Clostridiaceae</taxon>
        <taxon>Oceanirhabdus</taxon>
    </lineage>
</organism>
<dbReference type="AlphaFoldDB" id="A0A9J6P2Q9"/>
<sequence length="329" mass="36052">MRYIIGVDGGGTSTRVALANTDGEILAIGKSGASSIDTVSREETGEHIAEGLKKCLEKYFKQYGGNIEDIECFFVSLGGIDSKADKEYVVNIVQEYTEKIINIKNIVAENDTRAALAGGLAEKSGVIFIVGTGAVCFGINEELQSWKSGGWGYKIDDFGSGFYLGREALTMMVKCMDGREEDEEFQLAIKKLIGINSLSEVSERLYKRKFNRTDIAGIAPEVLKLAEKKNRIALEILDKGAEELSLMIKSVCKKLNIKGMKYTALGGVIEGCDIYRNKLIEKIKVELDIDYNSPYMAGIGGAVLLSLYEVIGDKAYETADIIKRSLNIV</sequence>
<dbReference type="InterPro" id="IPR002731">
    <property type="entry name" value="ATPase_BadF"/>
</dbReference>
<evidence type="ECO:0000313" key="2">
    <source>
        <dbReference type="EMBL" id="MCM1991050.1"/>
    </source>
</evidence>